<sequence>MSQSTALPAALGLAALYTPANDTPDHGEASPAPPPAGLVTLDALSGPGPIPQAGTPDDVVGMPAPAEDISRDWLIGQLLEFVDGCVPTLIQHGESDLASQGKDLLARQVLDDARNLTCGLEDLDDSVFMEEAEDGPPNTGDPLLDAAMSFGRAEEAVRAMQVVGLEPSASQIETLAQSRQALIQVAAAAAAGEQGDQPEAAAPAADETGARPTSADETAQATVDVAAATLREDSNDPA</sequence>
<reference evidence="2 3" key="1">
    <citation type="journal article" date="2020" name="Microorganisms">
        <title>Osmotic Adaptation and Compatible Solute Biosynthesis of Phototrophic Bacteria as Revealed from Genome Analyses.</title>
        <authorList>
            <person name="Imhoff J.F."/>
            <person name="Rahn T."/>
            <person name="Kunzel S."/>
            <person name="Keller A."/>
            <person name="Neulinger S.C."/>
        </authorList>
    </citation>
    <scope>NUCLEOTIDE SEQUENCE [LARGE SCALE GENOMIC DNA]</scope>
    <source>
        <strain evidence="2 3">DSM 9895</strain>
    </source>
</reference>
<proteinExistence type="predicted"/>
<dbReference type="EMBL" id="NRRL01000001">
    <property type="protein sequence ID" value="MBK1666474.1"/>
    <property type="molecule type" value="Genomic_DNA"/>
</dbReference>
<evidence type="ECO:0000256" key="1">
    <source>
        <dbReference type="SAM" id="MobiDB-lite"/>
    </source>
</evidence>
<gene>
    <name evidence="2" type="ORF">CKO28_00270</name>
</gene>
<protein>
    <submittedName>
        <fullName evidence="2">Uncharacterized protein</fullName>
    </submittedName>
</protein>
<dbReference type="Proteomes" id="UP001296873">
    <property type="component" value="Unassembled WGS sequence"/>
</dbReference>
<keyword evidence="3" id="KW-1185">Reference proteome</keyword>
<accession>A0ABS1D7S0</accession>
<dbReference type="RefSeq" id="WP_200338499.1">
    <property type="nucleotide sequence ID" value="NZ_NRRL01000001.1"/>
</dbReference>
<comment type="caution">
    <text evidence="2">The sequence shown here is derived from an EMBL/GenBank/DDBJ whole genome shotgun (WGS) entry which is preliminary data.</text>
</comment>
<organism evidence="2 3">
    <name type="scientific">Rhodovibrio sodomensis</name>
    <dbReference type="NCBI Taxonomy" id="1088"/>
    <lineage>
        <taxon>Bacteria</taxon>
        <taxon>Pseudomonadati</taxon>
        <taxon>Pseudomonadota</taxon>
        <taxon>Alphaproteobacteria</taxon>
        <taxon>Rhodospirillales</taxon>
        <taxon>Rhodovibrionaceae</taxon>
        <taxon>Rhodovibrio</taxon>
    </lineage>
</organism>
<evidence type="ECO:0000313" key="2">
    <source>
        <dbReference type="EMBL" id="MBK1666474.1"/>
    </source>
</evidence>
<name>A0ABS1D7S0_9PROT</name>
<feature type="compositionally biased region" description="Low complexity" evidence="1">
    <location>
        <begin position="189"/>
        <end position="207"/>
    </location>
</feature>
<feature type="region of interest" description="Disordered" evidence="1">
    <location>
        <begin position="18"/>
        <end position="60"/>
    </location>
</feature>
<evidence type="ECO:0000313" key="3">
    <source>
        <dbReference type="Proteomes" id="UP001296873"/>
    </source>
</evidence>
<feature type="region of interest" description="Disordered" evidence="1">
    <location>
        <begin position="189"/>
        <end position="221"/>
    </location>
</feature>